<organism evidence="2 3">
    <name type="scientific">Araneus ventricosus</name>
    <name type="common">Orbweaver spider</name>
    <name type="synonym">Epeira ventricosa</name>
    <dbReference type="NCBI Taxonomy" id="182803"/>
    <lineage>
        <taxon>Eukaryota</taxon>
        <taxon>Metazoa</taxon>
        <taxon>Ecdysozoa</taxon>
        <taxon>Arthropoda</taxon>
        <taxon>Chelicerata</taxon>
        <taxon>Arachnida</taxon>
        <taxon>Araneae</taxon>
        <taxon>Araneomorphae</taxon>
        <taxon>Entelegynae</taxon>
        <taxon>Araneoidea</taxon>
        <taxon>Araneidae</taxon>
        <taxon>Araneus</taxon>
    </lineage>
</organism>
<dbReference type="InterPro" id="IPR005135">
    <property type="entry name" value="Endo/exonuclease/phosphatase"/>
</dbReference>
<dbReference type="InterPro" id="IPR052560">
    <property type="entry name" value="RdDP_mobile_element"/>
</dbReference>
<evidence type="ECO:0000313" key="2">
    <source>
        <dbReference type="EMBL" id="GBM71097.1"/>
    </source>
</evidence>
<feature type="domain" description="Endonuclease/exonuclease/phosphatase" evidence="1">
    <location>
        <begin position="97"/>
        <end position="190"/>
    </location>
</feature>
<dbReference type="GO" id="GO:0071897">
    <property type="term" value="P:DNA biosynthetic process"/>
    <property type="evidence" value="ECO:0007669"/>
    <property type="project" value="UniProtKB-ARBA"/>
</dbReference>
<keyword evidence="3" id="KW-1185">Reference proteome</keyword>
<protein>
    <recommendedName>
        <fullName evidence="1">Endonuclease/exonuclease/phosphatase domain-containing protein</fullName>
    </recommendedName>
</protein>
<name>A0A4Y2HZZ2_ARAVE</name>
<sequence>MGFNTIRGIQISVNRCKATHSGVFQVARDLELDFIAIQDPYLVNGEPPISNFGCKTFASRDKRADTYILNKNLNVFYKFNTTHTVAVELHFNNMLFNIFNCYFPPHDNTEDLIEELRDFNFYNSFSLLVGDFNCKSRSWGYDSDNFRGRKMTEFIAASNLHICNITEYGSTFQSTTNVGFPDLTLLSLPVKGFYTNDVIEISRPCSKRCPQGSVISLTIWNIYINSILINDRPDLHIQAFADDLALLIEGRTARELKSKTNLILAVISNKLEGLQLKLSIEKCQAVVYRSIASQKFSKRNSTVLKRKPTIKIKNHSIKVSDSLKILGITIGNKLSWTAHFSTLHAKALTSNFNRVVKSNWNMNKNLLKIWYYTVIEKALLYGASVWGGVLTKNQIDRLHSIQRIFLLKFIRAFRTPSTNVLKVLTGIPPLHIVAKAEFIKFRIWVNRSNEYNTIFDINLLDKCMPFKNIPSRQKLINLNSNIPNADYEIYKDGSRIENETGFAACILRDEINIQNHLFKLNTFNSVFQAELAAIEFAVNWAVKEKVKVNIQPLFDICHY</sequence>
<dbReference type="Pfam" id="PF14529">
    <property type="entry name" value="Exo_endo_phos_2"/>
    <property type="match status" value="1"/>
</dbReference>
<reference evidence="2 3" key="1">
    <citation type="journal article" date="2019" name="Sci. Rep.">
        <title>Orb-weaving spider Araneus ventricosus genome elucidates the spidroin gene catalogue.</title>
        <authorList>
            <person name="Kono N."/>
            <person name="Nakamura H."/>
            <person name="Ohtoshi R."/>
            <person name="Moran D.A.P."/>
            <person name="Shinohara A."/>
            <person name="Yoshida Y."/>
            <person name="Fujiwara M."/>
            <person name="Mori M."/>
            <person name="Tomita M."/>
            <person name="Arakawa K."/>
        </authorList>
    </citation>
    <scope>NUCLEOTIDE SEQUENCE [LARGE SCALE GENOMIC DNA]</scope>
</reference>
<dbReference type="GO" id="GO:0003824">
    <property type="term" value="F:catalytic activity"/>
    <property type="evidence" value="ECO:0007669"/>
    <property type="project" value="InterPro"/>
</dbReference>
<dbReference type="InterPro" id="IPR036397">
    <property type="entry name" value="RNaseH_sf"/>
</dbReference>
<proteinExistence type="predicted"/>
<dbReference type="Gene3D" id="3.60.10.10">
    <property type="entry name" value="Endonuclease/exonuclease/phosphatase"/>
    <property type="match status" value="1"/>
</dbReference>
<dbReference type="PANTHER" id="PTHR36688:SF1">
    <property type="entry name" value="ENDONUCLEASE_EXONUCLEASE_PHOSPHATASE DOMAIN-CONTAINING PROTEIN"/>
    <property type="match status" value="1"/>
</dbReference>
<dbReference type="SUPFAM" id="SSF56672">
    <property type="entry name" value="DNA/RNA polymerases"/>
    <property type="match status" value="1"/>
</dbReference>
<dbReference type="Proteomes" id="UP000499080">
    <property type="component" value="Unassembled WGS sequence"/>
</dbReference>
<dbReference type="InterPro" id="IPR036691">
    <property type="entry name" value="Endo/exonu/phosph_ase_sf"/>
</dbReference>
<dbReference type="SUPFAM" id="SSF56219">
    <property type="entry name" value="DNase I-like"/>
    <property type="match status" value="1"/>
</dbReference>
<accession>A0A4Y2HZZ2</accession>
<dbReference type="OrthoDB" id="6437707at2759"/>
<dbReference type="EMBL" id="BGPR01002291">
    <property type="protein sequence ID" value="GBM71097.1"/>
    <property type="molecule type" value="Genomic_DNA"/>
</dbReference>
<dbReference type="GO" id="GO:0003676">
    <property type="term" value="F:nucleic acid binding"/>
    <property type="evidence" value="ECO:0007669"/>
    <property type="project" value="InterPro"/>
</dbReference>
<evidence type="ECO:0000313" key="3">
    <source>
        <dbReference type="Proteomes" id="UP000499080"/>
    </source>
</evidence>
<dbReference type="Gene3D" id="3.30.420.10">
    <property type="entry name" value="Ribonuclease H-like superfamily/Ribonuclease H"/>
    <property type="match status" value="1"/>
</dbReference>
<evidence type="ECO:0000259" key="1">
    <source>
        <dbReference type="Pfam" id="PF14529"/>
    </source>
</evidence>
<gene>
    <name evidence="2" type="primary">R1A1-elementORF2_539</name>
    <name evidence="2" type="ORF">AVEN_146309_1</name>
</gene>
<dbReference type="AlphaFoldDB" id="A0A4Y2HZZ2"/>
<dbReference type="PANTHER" id="PTHR36688">
    <property type="entry name" value="ENDO/EXONUCLEASE/PHOSPHATASE DOMAIN-CONTAINING PROTEIN"/>
    <property type="match status" value="1"/>
</dbReference>
<dbReference type="InterPro" id="IPR043502">
    <property type="entry name" value="DNA/RNA_pol_sf"/>
</dbReference>
<comment type="caution">
    <text evidence="2">The sequence shown here is derived from an EMBL/GenBank/DDBJ whole genome shotgun (WGS) entry which is preliminary data.</text>
</comment>